<sequence>MTLAVHFPFLLFKHLRLQHNISVIISPLLITLYKKRDISPWIYLIM</sequence>
<name>A0A8S5N813_9CAUD</name>
<accession>A0A8S5N813</accession>
<reference evidence="1" key="1">
    <citation type="journal article" date="2021" name="Proc. Natl. Acad. Sci. U.S.A.">
        <title>A Catalog of Tens of Thousands of Viruses from Human Metagenomes Reveals Hidden Associations with Chronic Diseases.</title>
        <authorList>
            <person name="Tisza M.J."/>
            <person name="Buck C.B."/>
        </authorList>
    </citation>
    <scope>NUCLEOTIDE SEQUENCE</scope>
    <source>
        <strain evidence="1">Ct0dB2</strain>
    </source>
</reference>
<dbReference type="EMBL" id="BK015095">
    <property type="protein sequence ID" value="DAD90838.1"/>
    <property type="molecule type" value="Genomic_DNA"/>
</dbReference>
<protein>
    <submittedName>
        <fullName evidence="1">Uncharacterized protein</fullName>
    </submittedName>
</protein>
<evidence type="ECO:0000313" key="1">
    <source>
        <dbReference type="EMBL" id="DAD90838.1"/>
    </source>
</evidence>
<organism evidence="1">
    <name type="scientific">Podoviridae sp. ct0dB2</name>
    <dbReference type="NCBI Taxonomy" id="2826535"/>
    <lineage>
        <taxon>Viruses</taxon>
        <taxon>Duplodnaviria</taxon>
        <taxon>Heunggongvirae</taxon>
        <taxon>Uroviricota</taxon>
        <taxon>Caudoviricetes</taxon>
    </lineage>
</organism>
<proteinExistence type="predicted"/>